<accession>X1FR68</accession>
<protein>
    <submittedName>
        <fullName evidence="1">Uncharacterized protein</fullName>
    </submittedName>
</protein>
<gene>
    <name evidence="1" type="ORF">S03H2_22230</name>
</gene>
<reference evidence="1" key="1">
    <citation type="journal article" date="2014" name="Front. Microbiol.">
        <title>High frequency of phylogenetically diverse reductive dehalogenase-homologous genes in deep subseafloor sedimentary metagenomes.</title>
        <authorList>
            <person name="Kawai M."/>
            <person name="Futagami T."/>
            <person name="Toyoda A."/>
            <person name="Takaki Y."/>
            <person name="Nishi S."/>
            <person name="Hori S."/>
            <person name="Arai W."/>
            <person name="Tsubouchi T."/>
            <person name="Morono Y."/>
            <person name="Uchiyama I."/>
            <person name="Ito T."/>
            <person name="Fujiyama A."/>
            <person name="Inagaki F."/>
            <person name="Takami H."/>
        </authorList>
    </citation>
    <scope>NUCLEOTIDE SEQUENCE</scope>
    <source>
        <strain evidence="1">Expedition CK06-06</strain>
    </source>
</reference>
<dbReference type="EMBL" id="BARU01011935">
    <property type="protein sequence ID" value="GAH35015.1"/>
    <property type="molecule type" value="Genomic_DNA"/>
</dbReference>
<organism evidence="1">
    <name type="scientific">marine sediment metagenome</name>
    <dbReference type="NCBI Taxonomy" id="412755"/>
    <lineage>
        <taxon>unclassified sequences</taxon>
        <taxon>metagenomes</taxon>
        <taxon>ecological metagenomes</taxon>
    </lineage>
</organism>
<comment type="caution">
    <text evidence="1">The sequence shown here is derived from an EMBL/GenBank/DDBJ whole genome shotgun (WGS) entry which is preliminary data.</text>
</comment>
<dbReference type="AlphaFoldDB" id="X1FR68"/>
<sequence length="89" mass="10041">MPIPGRKYIVVQYEKDRVVTQAEKDRIVEQSDHSKLKSSTKLTDGTHDISTIHDYKTGKTCLIVSRAAGKVTFTEEYDGNQTNEDIITP</sequence>
<proteinExistence type="predicted"/>
<feature type="non-terminal residue" evidence="1">
    <location>
        <position position="89"/>
    </location>
</feature>
<name>X1FR68_9ZZZZ</name>
<evidence type="ECO:0000313" key="1">
    <source>
        <dbReference type="EMBL" id="GAH35015.1"/>
    </source>
</evidence>